<feature type="repeat" description="PPR" evidence="2">
    <location>
        <begin position="399"/>
        <end position="433"/>
    </location>
</feature>
<evidence type="ECO:0008006" key="5">
    <source>
        <dbReference type="Google" id="ProtNLM"/>
    </source>
</evidence>
<dbReference type="PANTHER" id="PTHR47926:SF392">
    <property type="entry name" value="PENTATRICOPEPTIDE REPEAT-CONTAINING PROTEIN"/>
    <property type="match status" value="1"/>
</dbReference>
<evidence type="ECO:0000313" key="4">
    <source>
        <dbReference type="Proteomes" id="UP001341840"/>
    </source>
</evidence>
<dbReference type="EMBL" id="JASCZI010030471">
    <property type="protein sequence ID" value="MED6122907.1"/>
    <property type="molecule type" value="Genomic_DNA"/>
</dbReference>
<gene>
    <name evidence="3" type="ORF">PIB30_044270</name>
</gene>
<dbReference type="Pfam" id="PF20431">
    <property type="entry name" value="E_motif"/>
    <property type="match status" value="1"/>
</dbReference>
<dbReference type="InterPro" id="IPR046960">
    <property type="entry name" value="PPR_At4g14850-like_plant"/>
</dbReference>
<feature type="repeat" description="PPR" evidence="2">
    <location>
        <begin position="500"/>
        <end position="534"/>
    </location>
</feature>
<organism evidence="3 4">
    <name type="scientific">Stylosanthes scabra</name>
    <dbReference type="NCBI Taxonomy" id="79078"/>
    <lineage>
        <taxon>Eukaryota</taxon>
        <taxon>Viridiplantae</taxon>
        <taxon>Streptophyta</taxon>
        <taxon>Embryophyta</taxon>
        <taxon>Tracheophyta</taxon>
        <taxon>Spermatophyta</taxon>
        <taxon>Magnoliopsida</taxon>
        <taxon>eudicotyledons</taxon>
        <taxon>Gunneridae</taxon>
        <taxon>Pentapetalae</taxon>
        <taxon>rosids</taxon>
        <taxon>fabids</taxon>
        <taxon>Fabales</taxon>
        <taxon>Fabaceae</taxon>
        <taxon>Papilionoideae</taxon>
        <taxon>50 kb inversion clade</taxon>
        <taxon>dalbergioids sensu lato</taxon>
        <taxon>Dalbergieae</taxon>
        <taxon>Pterocarpus clade</taxon>
        <taxon>Stylosanthes</taxon>
    </lineage>
</organism>
<dbReference type="PANTHER" id="PTHR47926">
    <property type="entry name" value="PENTATRICOPEPTIDE REPEAT-CONTAINING PROTEIN"/>
    <property type="match status" value="1"/>
</dbReference>
<dbReference type="NCBIfam" id="TIGR00756">
    <property type="entry name" value="PPR"/>
    <property type="match status" value="5"/>
</dbReference>
<feature type="repeat" description="PPR" evidence="2">
    <location>
        <begin position="233"/>
        <end position="267"/>
    </location>
</feature>
<keyword evidence="4" id="KW-1185">Reference proteome</keyword>
<dbReference type="Pfam" id="PF01535">
    <property type="entry name" value="PPR"/>
    <property type="match status" value="8"/>
</dbReference>
<feature type="repeat" description="PPR" evidence="2">
    <location>
        <begin position="632"/>
        <end position="666"/>
    </location>
</feature>
<dbReference type="Proteomes" id="UP001341840">
    <property type="component" value="Unassembled WGS sequence"/>
</dbReference>
<dbReference type="InterPro" id="IPR011990">
    <property type="entry name" value="TPR-like_helical_dom_sf"/>
</dbReference>
<dbReference type="PROSITE" id="PS51375">
    <property type="entry name" value="PPR"/>
    <property type="match status" value="4"/>
</dbReference>
<evidence type="ECO:0000313" key="3">
    <source>
        <dbReference type="EMBL" id="MED6122907.1"/>
    </source>
</evidence>
<comment type="caution">
    <text evidence="3">The sequence shown here is derived from an EMBL/GenBank/DDBJ whole genome shotgun (WGS) entry which is preliminary data.</text>
</comment>
<dbReference type="Pfam" id="PF13041">
    <property type="entry name" value="PPR_2"/>
    <property type="match status" value="3"/>
</dbReference>
<dbReference type="InterPro" id="IPR046848">
    <property type="entry name" value="E_motif"/>
</dbReference>
<reference evidence="3 4" key="1">
    <citation type="journal article" date="2023" name="Plants (Basel)">
        <title>Bridging the Gap: Combining Genomics and Transcriptomics Approaches to Understand Stylosanthes scabra, an Orphan Legume from the Brazilian Caatinga.</title>
        <authorList>
            <person name="Ferreira-Neto J.R.C."/>
            <person name="da Silva M.D."/>
            <person name="Binneck E."/>
            <person name="de Melo N.F."/>
            <person name="da Silva R.H."/>
            <person name="de Melo A.L.T.M."/>
            <person name="Pandolfi V."/>
            <person name="Bustamante F.O."/>
            <person name="Brasileiro-Vidal A.C."/>
            <person name="Benko-Iseppon A.M."/>
        </authorList>
    </citation>
    <scope>NUCLEOTIDE SEQUENCE [LARGE SCALE GENOMIC DNA]</scope>
    <source>
        <tissue evidence="3">Leaves</tissue>
    </source>
</reference>
<evidence type="ECO:0000256" key="1">
    <source>
        <dbReference type="ARBA" id="ARBA00022737"/>
    </source>
</evidence>
<sequence length="812" mass="89486">MNFLAVSRGGNFAPSRFHGENTHDRAPFRVVPMIFYTPTLAGLPSPLARPCAAVSASLHLCFYFLCSCVLGSWLFCLCFLRATVPPLLPVTCFCLLLETVLNFIVDSYQRRSGSLLVPENLRMPKAAVQSIMGMDLYALARTLHSGNIHINIHQGRQLHLVFLKAGILSSSITVANRLLQLYSRLGSISDARRMFDEMPQTNAFSWSTLIQAHINSGQRDMSLNLFCTMPHKNQYSWNMLVSSFAKAGDLDVARSLFNAMPQRNELVWNSMIHGYSRNGYPGKALLLFRDMNLDPSEVVHRDSFVLATVLGACAELVALSCGKQVHARVLVDGVELDKVMCSSLVNFYGKCGDLDSAAQIVGVVKDVDEFSVCALVSGYANAGRMREARRVFDGVVEPSSVLWNSVISGYVSNSDESEALALFNRMRRNGVRSDMSTLANILSATGSLIVIELVKQMHAHACKVGVIDDIIVASALLDAYSKCQSPYDACKLFSEQKAYDTILLNTMITLYSNCGKIEDAKGIFNTMPSKTLISWNSILVGLTQNACPDEALDIFCQMNKLNLKMDEFSFSSVISACASKSSLELGEQVCAKVITVGLESNQIISTSLVDFYCKCGFVELGRKVFDGMIKTDEVSWNTMLIGYATNGYGTEALTLFTEMGYAGVRPSAITFTGVLSACDHCGLVEEGRILFHAMKHNYNISPGIEHYSCMVDLFARAGCFVEAMDIIEEIPFQADANMWLSILRGCISHGNKNLGKRAAERIIQLDPENSSAYIQLSNILATSDDWEGSAQLRELMREMHVQKTPGCSWTDF</sequence>
<keyword evidence="1" id="KW-0677">Repeat</keyword>
<evidence type="ECO:0000256" key="2">
    <source>
        <dbReference type="PROSITE-ProRule" id="PRU00708"/>
    </source>
</evidence>
<accession>A0ABU6RFT3</accession>
<name>A0ABU6RFT3_9FABA</name>
<dbReference type="Gene3D" id="1.25.40.10">
    <property type="entry name" value="Tetratricopeptide repeat domain"/>
    <property type="match status" value="5"/>
</dbReference>
<dbReference type="InterPro" id="IPR002885">
    <property type="entry name" value="PPR_rpt"/>
</dbReference>
<proteinExistence type="predicted"/>
<protein>
    <recommendedName>
        <fullName evidence="5">Pentatricopeptide repeat-containing protein</fullName>
    </recommendedName>
</protein>